<dbReference type="InterPro" id="IPR041195">
    <property type="entry name" value="Rnh202_N"/>
</dbReference>
<dbReference type="InterPro" id="IPR040456">
    <property type="entry name" value="RNase_H2_suB"/>
</dbReference>
<feature type="domain" description="Ribonuclease H2 subunit B wHTH" evidence="6">
    <location>
        <begin position="116"/>
        <end position="257"/>
    </location>
</feature>
<dbReference type="CDD" id="cd09270">
    <property type="entry name" value="RNase_H2-B"/>
    <property type="match status" value="1"/>
</dbReference>
<sequence length="338" mass="38083">MANRRIVLLPTNAIDAATELKVFDLCHPSNNSSKARVKLFACGAEDTTQIYRLEKYSFSQGGRYTEVSDLANEKYHYTGEGDPVKSIIIVNEQDRSDGYVIEDSTFDISNKYDVTFNLISKYYKDSISADEAEYTRRNNHSKSSEIRDNNFLTARDYHDALIETSDANWQFVPRIVLQGALERISDTVTEAGDQYYKITEERIISFLVQRVEKIVESFPSSLPIPMDYPEDIQKAMKHVMACQLLISLLPVQTYRKLVEQPPMAANFESYSTYRTQISSTVKERELLTEAAVNAGLGNGNAPPNKPVGKTAKKVVVPKKKVTVGKGAIDGFFKRQSKS</sequence>
<gene>
    <name evidence="8" type="primary">KNAG0F03320</name>
    <name evidence="8" type="ordered locus">KNAG_0F03320</name>
</gene>
<evidence type="ECO:0000256" key="2">
    <source>
        <dbReference type="ARBA" id="ARBA00019062"/>
    </source>
</evidence>
<keyword evidence="3" id="KW-0539">Nucleus</keyword>
<dbReference type="RefSeq" id="XP_022465240.1">
    <property type="nucleotide sequence ID" value="XM_022608778.1"/>
</dbReference>
<name>J7S7J5_HUIN7</name>
<dbReference type="PANTHER" id="PTHR13383">
    <property type="entry name" value="RIBONUCLEASE H2 SUBUNIT B"/>
    <property type="match status" value="1"/>
</dbReference>
<reference evidence="8 9" key="1">
    <citation type="journal article" date="2011" name="Proc. Natl. Acad. Sci. U.S.A.">
        <title>Evolutionary erosion of yeast sex chromosomes by mating-type switching accidents.</title>
        <authorList>
            <person name="Gordon J.L."/>
            <person name="Armisen D."/>
            <person name="Proux-Wera E."/>
            <person name="Oheigeartaigh S.S."/>
            <person name="Byrne K.P."/>
            <person name="Wolfe K.H."/>
        </authorList>
    </citation>
    <scope>NUCLEOTIDE SEQUENCE [LARGE SCALE GENOMIC DNA]</scope>
    <source>
        <strain evidence="9">ATCC MYA-139 / BCRC 22969 / CBS 8797 / CCRC 22969 / KCTC 17520 / NBRC 10181 / NCYC 3082</strain>
    </source>
</reference>
<evidence type="ECO:0000256" key="5">
    <source>
        <dbReference type="ARBA" id="ARBA00033464"/>
    </source>
</evidence>
<evidence type="ECO:0000256" key="1">
    <source>
        <dbReference type="ARBA" id="ARBA00004123"/>
    </source>
</evidence>
<dbReference type="Gene3D" id="1.10.20.120">
    <property type="match status" value="1"/>
</dbReference>
<dbReference type="Pfam" id="PF17745">
    <property type="entry name" value="Ydr279_N"/>
    <property type="match status" value="1"/>
</dbReference>
<evidence type="ECO:0000313" key="9">
    <source>
        <dbReference type="Proteomes" id="UP000006310"/>
    </source>
</evidence>
<organism evidence="8 9">
    <name type="scientific">Huiozyma naganishii (strain ATCC MYA-139 / BCRC 22969 / CBS 8797 / KCTC 17520 / NBRC 10181 / NCYC 3082 / Yp74L-3)</name>
    <name type="common">Yeast</name>
    <name type="synonym">Kazachstania naganishii</name>
    <dbReference type="NCBI Taxonomy" id="1071383"/>
    <lineage>
        <taxon>Eukaryota</taxon>
        <taxon>Fungi</taxon>
        <taxon>Dikarya</taxon>
        <taxon>Ascomycota</taxon>
        <taxon>Saccharomycotina</taxon>
        <taxon>Saccharomycetes</taxon>
        <taxon>Saccharomycetales</taxon>
        <taxon>Saccharomycetaceae</taxon>
        <taxon>Huiozyma</taxon>
    </lineage>
</organism>
<dbReference type="InterPro" id="IPR019024">
    <property type="entry name" value="RNase_H2_suB_wHTH"/>
</dbReference>
<reference evidence="9" key="2">
    <citation type="submission" date="2012-08" db="EMBL/GenBank/DDBJ databases">
        <title>Genome sequence of Kazachstania naganishii.</title>
        <authorList>
            <person name="Gordon J.L."/>
            <person name="Armisen D."/>
            <person name="Proux-Wera E."/>
            <person name="OhEigeartaigh S.S."/>
            <person name="Byrne K.P."/>
            <person name="Wolfe K.H."/>
        </authorList>
    </citation>
    <scope>NUCLEOTIDE SEQUENCE [LARGE SCALE GENOMIC DNA]</scope>
    <source>
        <strain evidence="9">ATCC MYA-139 / BCRC 22969 / CBS 8797 / CCRC 22969 / KCTC 17520 / NBRC 10181 / NCYC 3082</strain>
    </source>
</reference>
<accession>J7S7J5</accession>
<dbReference type="GeneID" id="34526709"/>
<dbReference type="OrthoDB" id="29098at2759"/>
<evidence type="ECO:0000259" key="7">
    <source>
        <dbReference type="Pfam" id="PF17745"/>
    </source>
</evidence>
<dbReference type="EMBL" id="HE978319">
    <property type="protein sequence ID" value="CCK70994.1"/>
    <property type="molecule type" value="Genomic_DNA"/>
</dbReference>
<dbReference type="eggNOG" id="ENOG502RB2X">
    <property type="taxonomic scope" value="Eukaryota"/>
</dbReference>
<dbReference type="HOGENOM" id="CLU_802143_0_0_1"/>
<dbReference type="KEGG" id="kng:KNAG_0F03320"/>
<dbReference type="AlphaFoldDB" id="J7S7J5"/>
<evidence type="ECO:0000259" key="6">
    <source>
        <dbReference type="Pfam" id="PF09468"/>
    </source>
</evidence>
<dbReference type="GO" id="GO:0006401">
    <property type="term" value="P:RNA catabolic process"/>
    <property type="evidence" value="ECO:0007669"/>
    <property type="project" value="EnsemblFungi"/>
</dbReference>
<dbReference type="PANTHER" id="PTHR13383:SF11">
    <property type="entry name" value="RIBONUCLEASE H2 SUBUNIT B"/>
    <property type="match status" value="1"/>
</dbReference>
<dbReference type="Proteomes" id="UP000006310">
    <property type="component" value="Chromosome 6"/>
</dbReference>
<dbReference type="STRING" id="1071383.J7S7J5"/>
<dbReference type="GO" id="GO:0032299">
    <property type="term" value="C:ribonuclease H2 complex"/>
    <property type="evidence" value="ECO:0007669"/>
    <property type="project" value="EnsemblFungi"/>
</dbReference>
<dbReference type="GO" id="GO:0004523">
    <property type="term" value="F:RNA-DNA hybrid ribonuclease activity"/>
    <property type="evidence" value="ECO:0007669"/>
    <property type="project" value="EnsemblFungi"/>
</dbReference>
<dbReference type="Pfam" id="PF09468">
    <property type="entry name" value="RNase_H2-Ydr279"/>
    <property type="match status" value="1"/>
</dbReference>
<keyword evidence="9" id="KW-1185">Reference proteome</keyword>
<evidence type="ECO:0000256" key="4">
    <source>
        <dbReference type="ARBA" id="ARBA00024778"/>
    </source>
</evidence>
<comment type="function">
    <text evidence="4">Non catalytic subunit of RNase H2, an endonuclease that specifically degrades the RNA of RNA:DNA hybrids. Participates in DNA replication, possibly by mediating the removal of lagging-strand Okazaki fragment RNA primers during DNA replication. Mediates the excision of single ribonucleotides from DNA:RNA duplexes.</text>
</comment>
<evidence type="ECO:0000313" key="8">
    <source>
        <dbReference type="EMBL" id="CCK70994.1"/>
    </source>
</evidence>
<evidence type="ECO:0000256" key="3">
    <source>
        <dbReference type="ARBA" id="ARBA00023242"/>
    </source>
</evidence>
<comment type="subcellular location">
    <subcellularLocation>
        <location evidence="1">Nucleus</location>
    </subcellularLocation>
</comment>
<proteinExistence type="predicted"/>
<dbReference type="OMA" id="DNHDKNW"/>
<dbReference type="GO" id="GO:0005654">
    <property type="term" value="C:nucleoplasm"/>
    <property type="evidence" value="ECO:0007669"/>
    <property type="project" value="TreeGrafter"/>
</dbReference>
<protein>
    <recommendedName>
        <fullName evidence="2">Ribonuclease H2 subunit B</fullName>
    </recommendedName>
    <alternativeName>
        <fullName evidence="5">Ribonuclease HI subunit B</fullName>
    </alternativeName>
</protein>
<feature type="domain" description="Rnh202 triple barrel" evidence="7">
    <location>
        <begin position="8"/>
        <end position="113"/>
    </location>
</feature>